<evidence type="ECO:0008006" key="3">
    <source>
        <dbReference type="Google" id="ProtNLM"/>
    </source>
</evidence>
<dbReference type="OrthoDB" id="1062680at2"/>
<dbReference type="EMBL" id="MORL01000011">
    <property type="protein sequence ID" value="OIN57544.1"/>
    <property type="molecule type" value="Genomic_DNA"/>
</dbReference>
<dbReference type="Proteomes" id="UP000181790">
    <property type="component" value="Unassembled WGS sequence"/>
</dbReference>
<proteinExistence type="predicted"/>
<evidence type="ECO:0000313" key="2">
    <source>
        <dbReference type="Proteomes" id="UP000181790"/>
    </source>
</evidence>
<accession>A0A1S2VFQ7</accession>
<gene>
    <name evidence="1" type="ORF">BLX24_18820</name>
</gene>
<evidence type="ECO:0000313" key="1">
    <source>
        <dbReference type="EMBL" id="OIN57544.1"/>
    </source>
</evidence>
<dbReference type="InterPro" id="IPR025345">
    <property type="entry name" value="DUF4249"/>
</dbReference>
<keyword evidence="2" id="KW-1185">Reference proteome</keyword>
<organism evidence="1 2">
    <name type="scientific">Arsenicibacter rosenii</name>
    <dbReference type="NCBI Taxonomy" id="1750698"/>
    <lineage>
        <taxon>Bacteria</taxon>
        <taxon>Pseudomonadati</taxon>
        <taxon>Bacteroidota</taxon>
        <taxon>Cytophagia</taxon>
        <taxon>Cytophagales</taxon>
        <taxon>Spirosomataceae</taxon>
        <taxon>Arsenicibacter</taxon>
    </lineage>
</organism>
<dbReference type="RefSeq" id="WP_071504746.1">
    <property type="nucleotide sequence ID" value="NZ_MORL01000011.1"/>
</dbReference>
<comment type="caution">
    <text evidence="1">The sequence shown here is derived from an EMBL/GenBank/DDBJ whole genome shotgun (WGS) entry which is preliminary data.</text>
</comment>
<sequence length="375" mass="42570">MKRKHTQQLIGWLFILIMGGCVDPYRPPEITAPATYLVVDGFLDIAPGAVTTFKLSRSQNLTDAKAPTMETKATVTIESSRNLKYSLKEVTSGVYSYTSVPSQTGETFRLRIKTSRGVEYLSDMVAFKNSPVIDQVNWKVENDGVRIYADAHDPTGNTRYYRWEYEETWEFTSAFYSSYEVKNKQIVQRQQDIFTCWNSAKSKNILINSSAKLNQDVISQMPITYVPGYSTKIGVRYSILVKQYALTQDAYLYWEQLSKTTENIGSLFDPQPTQVTGNIQNLTNPAEPALGYFSAGTVTSKRMFIRRMELPYWVTKTGYDGCVKDTLTPKELIDNKYPGQIPITDLPDGTYETGQEVCVDCRLQGTNVKPSFWNQ</sequence>
<dbReference type="AlphaFoldDB" id="A0A1S2VFQ7"/>
<name>A0A1S2VFQ7_9BACT</name>
<dbReference type="Pfam" id="PF14054">
    <property type="entry name" value="DUF4249"/>
    <property type="match status" value="1"/>
</dbReference>
<reference evidence="1 2" key="1">
    <citation type="submission" date="2016-10" db="EMBL/GenBank/DDBJ databases">
        <title>Arsenicibacter rosenii gen. nov., sp. nov., an efficient arsenic-methylating bacterium isolated from an arsenic-contaminated paddy soil.</title>
        <authorList>
            <person name="Huang K."/>
        </authorList>
    </citation>
    <scope>NUCLEOTIDE SEQUENCE [LARGE SCALE GENOMIC DNA]</scope>
    <source>
        <strain evidence="1 2">SM-1</strain>
    </source>
</reference>
<protein>
    <recommendedName>
        <fullName evidence="3">DUF4249 domain-containing protein</fullName>
    </recommendedName>
</protein>
<dbReference type="PROSITE" id="PS51257">
    <property type="entry name" value="PROKAR_LIPOPROTEIN"/>
    <property type="match status" value="1"/>
</dbReference>